<gene>
    <name evidence="15" type="ORF">AMP9_3912</name>
</gene>
<keyword evidence="6" id="KW-0812">Transmembrane</keyword>
<evidence type="ECO:0000256" key="2">
    <source>
        <dbReference type="ARBA" id="ARBA00009810"/>
    </source>
</evidence>
<sequence length="801" mass="87037">MIERKPRHAPRRATRHALLRGLFAAAVSAAGMTAAAQGGVAEVKLPAGALSQSLNALAQQTGTPILVEAGAAADKRAASLSGRMSAIDALRALLAGTGLVAEERQGALVVRPAPAPVSTLDAVTVTGSRPIEEAWGPAPGWVAARSATGAKTDTSILENPQSVSVVTRREMDARNAQTVTEAIQYTPGVSVDQLGMDNQVEWISLRGFSSSSFYLDGLRLGPIWQTEPYGLERVEVLRGPASVLYGDSTPGGLTGMVSKRPSAERAGEVQLQAGNQDRLQGAVDLTGPVGETDTWLYRVVALRRDSNTAVDHVKNDRTFLAPSLTWQPRAATQLTLMTQYQRDEIGFLPQYLPADGTLHANPNGSVPRSRYVGEPDRENYRRDQTGLGYSLSHRFNDTVSLQQNARYARVHQAFDTVTGNGLLPDRRTLQRRLYDADQTSYDITVDTALTSRFATGPLAHTLLTGLDYSRQRYDSVNWICQTAECAPPIDLFAPVYGQAIQRPDTPVTDALQHQERFGLYVQDQIRLGRWAYTVGGRWDRVRQRMMDRLSDSTTRSTDNAFTARVGAAYLIDNGVTPYASYTESFQPSADLIYPGTQAKPTTGRQFEVGVKYAPTGSESFAGIALFDVAQRNVSTTDPVNPGFVVQSAETRVRGVELEGKLTLSQQFSLLASYTYTDAEYKRSNDSHQGNQVNLTPRSQASAWADYTFTGTLAGLSAGVGVRHVGKRFGDQANTIALASYTLVDAALRYDLGKLGGAWRDASLALNANNLLDKDYVGICLSQTRCYFGAPRTVMATLSYRW</sequence>
<dbReference type="Pfam" id="PF07715">
    <property type="entry name" value="Plug"/>
    <property type="match status" value="1"/>
</dbReference>
<keyword evidence="10" id="KW-0798">TonB box</keyword>
<evidence type="ECO:0000256" key="3">
    <source>
        <dbReference type="ARBA" id="ARBA00022448"/>
    </source>
</evidence>
<protein>
    <submittedName>
        <fullName evidence="15">Ferrichrome-iron receptor</fullName>
    </submittedName>
</protein>
<evidence type="ECO:0000256" key="13">
    <source>
        <dbReference type="SAM" id="MobiDB-lite"/>
    </source>
</evidence>
<dbReference type="SMART" id="SM00965">
    <property type="entry name" value="STN"/>
    <property type="match status" value="1"/>
</dbReference>
<dbReference type="InterPro" id="IPR039426">
    <property type="entry name" value="TonB-dep_rcpt-like"/>
</dbReference>
<feature type="region of interest" description="Disordered" evidence="13">
    <location>
        <begin position="358"/>
        <end position="379"/>
    </location>
</feature>
<keyword evidence="11" id="KW-0472">Membrane</keyword>
<organism evidence="15">
    <name type="scientific">plant metagenome</name>
    <dbReference type="NCBI Taxonomy" id="1297885"/>
    <lineage>
        <taxon>unclassified sequences</taxon>
        <taxon>metagenomes</taxon>
        <taxon>organismal metagenomes</taxon>
    </lineage>
</organism>
<evidence type="ECO:0000313" key="15">
    <source>
        <dbReference type="EMBL" id="VFR21215.1"/>
    </source>
</evidence>
<evidence type="ECO:0000256" key="11">
    <source>
        <dbReference type="ARBA" id="ARBA00023136"/>
    </source>
</evidence>
<dbReference type="GO" id="GO:0009279">
    <property type="term" value="C:cell outer membrane"/>
    <property type="evidence" value="ECO:0007669"/>
    <property type="project" value="UniProtKB-SubCell"/>
</dbReference>
<dbReference type="PROSITE" id="PS52016">
    <property type="entry name" value="TONB_DEPENDENT_REC_3"/>
    <property type="match status" value="1"/>
</dbReference>
<evidence type="ECO:0000256" key="6">
    <source>
        <dbReference type="ARBA" id="ARBA00022692"/>
    </source>
</evidence>
<keyword evidence="5" id="KW-0410">Iron transport</keyword>
<dbReference type="NCBIfam" id="TIGR01783">
    <property type="entry name" value="TonB-siderophor"/>
    <property type="match status" value="1"/>
</dbReference>
<dbReference type="InterPro" id="IPR037066">
    <property type="entry name" value="Plug_dom_sf"/>
</dbReference>
<dbReference type="EMBL" id="CAADHY010000015">
    <property type="protein sequence ID" value="VFR21215.1"/>
    <property type="molecule type" value="Genomic_DNA"/>
</dbReference>
<evidence type="ECO:0000256" key="4">
    <source>
        <dbReference type="ARBA" id="ARBA00022452"/>
    </source>
</evidence>
<reference evidence="15" key="1">
    <citation type="submission" date="2019-03" db="EMBL/GenBank/DDBJ databases">
        <authorList>
            <person name="Danneels B."/>
        </authorList>
    </citation>
    <scope>NUCLEOTIDE SEQUENCE</scope>
</reference>
<dbReference type="CDD" id="cd01347">
    <property type="entry name" value="ligand_gated_channel"/>
    <property type="match status" value="1"/>
</dbReference>
<keyword evidence="7" id="KW-0732">Signal</keyword>
<dbReference type="PANTHER" id="PTHR32552:SF68">
    <property type="entry name" value="FERRICHROME OUTER MEMBRANE TRANSPORTER_PHAGE RECEPTOR"/>
    <property type="match status" value="1"/>
</dbReference>
<dbReference type="Gene3D" id="2.40.170.20">
    <property type="entry name" value="TonB-dependent receptor, beta-barrel domain"/>
    <property type="match status" value="1"/>
</dbReference>
<dbReference type="FunFam" id="2.170.130.10:FF:000001">
    <property type="entry name" value="Catecholate siderophore TonB-dependent receptor"/>
    <property type="match status" value="1"/>
</dbReference>
<keyword evidence="15" id="KW-0675">Receptor</keyword>
<feature type="domain" description="Secretin/TonB short N-terminal" evidence="14">
    <location>
        <begin position="63"/>
        <end position="113"/>
    </location>
</feature>
<dbReference type="InterPro" id="IPR011662">
    <property type="entry name" value="Secretin/TonB_short_N"/>
</dbReference>
<comment type="subcellular location">
    <subcellularLocation>
        <location evidence="1">Cell outer membrane</location>
        <topology evidence="1">Multi-pass membrane protein</topology>
    </subcellularLocation>
</comment>
<dbReference type="InterPro" id="IPR012910">
    <property type="entry name" value="Plug_dom"/>
</dbReference>
<comment type="similarity">
    <text evidence="2">Belongs to the TonB-dependent receptor family.</text>
</comment>
<dbReference type="GO" id="GO:0038023">
    <property type="term" value="F:signaling receptor activity"/>
    <property type="evidence" value="ECO:0007669"/>
    <property type="project" value="InterPro"/>
</dbReference>
<dbReference type="InterPro" id="IPR000531">
    <property type="entry name" value="Beta-barrel_TonB"/>
</dbReference>
<evidence type="ECO:0000256" key="1">
    <source>
        <dbReference type="ARBA" id="ARBA00004571"/>
    </source>
</evidence>
<dbReference type="FunFam" id="2.40.170.20:FF:000005">
    <property type="entry name" value="TonB-dependent siderophore receptor"/>
    <property type="match status" value="1"/>
</dbReference>
<dbReference type="GO" id="GO:0015891">
    <property type="term" value="P:siderophore transport"/>
    <property type="evidence" value="ECO:0007669"/>
    <property type="project" value="InterPro"/>
</dbReference>
<keyword evidence="4" id="KW-1134">Transmembrane beta strand</keyword>
<dbReference type="GO" id="GO:0015344">
    <property type="term" value="F:siderophore uptake transmembrane transporter activity"/>
    <property type="evidence" value="ECO:0007669"/>
    <property type="project" value="TreeGrafter"/>
</dbReference>
<evidence type="ECO:0000256" key="8">
    <source>
        <dbReference type="ARBA" id="ARBA00023004"/>
    </source>
</evidence>
<keyword evidence="3" id="KW-0813">Transport</keyword>
<evidence type="ECO:0000256" key="10">
    <source>
        <dbReference type="ARBA" id="ARBA00023077"/>
    </source>
</evidence>
<evidence type="ECO:0000256" key="12">
    <source>
        <dbReference type="ARBA" id="ARBA00023237"/>
    </source>
</evidence>
<evidence type="ECO:0000256" key="5">
    <source>
        <dbReference type="ARBA" id="ARBA00022496"/>
    </source>
</evidence>
<evidence type="ECO:0000256" key="9">
    <source>
        <dbReference type="ARBA" id="ARBA00023065"/>
    </source>
</evidence>
<dbReference type="InterPro" id="IPR010105">
    <property type="entry name" value="TonB_sidphr_rcpt"/>
</dbReference>
<keyword evidence="9" id="KW-0406">Ion transport</keyword>
<evidence type="ECO:0000259" key="14">
    <source>
        <dbReference type="SMART" id="SM00965"/>
    </source>
</evidence>
<dbReference type="SUPFAM" id="SSF56935">
    <property type="entry name" value="Porins"/>
    <property type="match status" value="1"/>
</dbReference>
<keyword evidence="8" id="KW-0408">Iron</keyword>
<accession>A0A484P6R0</accession>
<dbReference type="InterPro" id="IPR036942">
    <property type="entry name" value="Beta-barrel_TonB_sf"/>
</dbReference>
<evidence type="ECO:0000256" key="7">
    <source>
        <dbReference type="ARBA" id="ARBA00022729"/>
    </source>
</evidence>
<proteinExistence type="inferred from homology"/>
<name>A0A484P6R0_9ZZZZ</name>
<keyword evidence="12" id="KW-0998">Cell outer membrane</keyword>
<dbReference type="Gene3D" id="3.55.50.30">
    <property type="match status" value="1"/>
</dbReference>
<dbReference type="PANTHER" id="PTHR32552">
    <property type="entry name" value="FERRICHROME IRON RECEPTOR-RELATED"/>
    <property type="match status" value="1"/>
</dbReference>
<dbReference type="Pfam" id="PF00593">
    <property type="entry name" value="TonB_dep_Rec_b-barrel"/>
    <property type="match status" value="1"/>
</dbReference>
<dbReference type="Gene3D" id="2.170.130.10">
    <property type="entry name" value="TonB-dependent receptor, plug domain"/>
    <property type="match status" value="1"/>
</dbReference>
<dbReference type="AlphaFoldDB" id="A0A484P6R0"/>